<dbReference type="KEGG" id="spat:A0O21_02690"/>
<dbReference type="Pfam" id="PF09515">
    <property type="entry name" value="Thia_YuaJ"/>
    <property type="match status" value="1"/>
</dbReference>
<feature type="transmembrane region" description="Helical" evidence="1">
    <location>
        <begin position="78"/>
        <end position="98"/>
    </location>
</feature>
<proteinExistence type="predicted"/>
<dbReference type="STRING" id="1811193.A0O21_02690"/>
<organism evidence="2 3">
    <name type="scientific">Streptococcus pantholopis</name>
    <dbReference type="NCBI Taxonomy" id="1811193"/>
    <lineage>
        <taxon>Bacteria</taxon>
        <taxon>Bacillati</taxon>
        <taxon>Bacillota</taxon>
        <taxon>Bacilli</taxon>
        <taxon>Lactobacillales</taxon>
        <taxon>Streptococcaceae</taxon>
        <taxon>Streptococcus</taxon>
    </lineage>
</organism>
<name>A0A172Q682_9STRE</name>
<dbReference type="GO" id="GO:0015234">
    <property type="term" value="F:thiamine transmembrane transporter activity"/>
    <property type="evidence" value="ECO:0007669"/>
    <property type="project" value="InterPro"/>
</dbReference>
<dbReference type="Proteomes" id="UP000077317">
    <property type="component" value="Chromosome"/>
</dbReference>
<keyword evidence="1" id="KW-1133">Transmembrane helix</keyword>
<dbReference type="EMBL" id="CP014699">
    <property type="protein sequence ID" value="AND79003.1"/>
    <property type="molecule type" value="Genomic_DNA"/>
</dbReference>
<evidence type="ECO:0000313" key="3">
    <source>
        <dbReference type="Proteomes" id="UP000077317"/>
    </source>
</evidence>
<dbReference type="Gene3D" id="1.10.1760.20">
    <property type="match status" value="1"/>
</dbReference>
<feature type="transmembrane region" description="Helical" evidence="1">
    <location>
        <begin position="30"/>
        <end position="45"/>
    </location>
</feature>
<protein>
    <submittedName>
        <fullName evidence="2">Energy-coupled thiamine transporter ThiT</fullName>
    </submittedName>
</protein>
<evidence type="ECO:0000256" key="1">
    <source>
        <dbReference type="SAM" id="Phobius"/>
    </source>
</evidence>
<keyword evidence="1" id="KW-0472">Membrane</keyword>
<gene>
    <name evidence="2" type="ORF">A0O21_02690</name>
</gene>
<feature type="transmembrane region" description="Helical" evidence="1">
    <location>
        <begin position="7"/>
        <end position="24"/>
    </location>
</feature>
<dbReference type="AlphaFoldDB" id="A0A172Q682"/>
<reference evidence="3" key="2">
    <citation type="submission" date="2016-03" db="EMBL/GenBank/DDBJ databases">
        <title>Streptococcus antelopensis sp. nov., isolated from the feces of the Tibetan antelope (Pantholops hodgsonii) in Hoh Xil National Nature Reserve, Qinghai, China.</title>
        <authorList>
            <person name="Bai X."/>
        </authorList>
    </citation>
    <scope>NUCLEOTIDE SEQUENCE [LARGE SCALE GENOMIC DNA]</scope>
    <source>
        <strain evidence="3">TA 26</strain>
    </source>
</reference>
<feature type="transmembrane region" description="Helical" evidence="1">
    <location>
        <begin position="52"/>
        <end position="72"/>
    </location>
</feature>
<feature type="transmembrane region" description="Helical" evidence="1">
    <location>
        <begin position="148"/>
        <end position="176"/>
    </location>
</feature>
<sequence length="185" mass="20346">MFSKVNALIEAAVIAALAMALSLIPDFASWFTPSFGAVPLVLFSLRRGSKYGILAGLIWGLLHFILGRVYYLSLSQVLLEYILAFASMGLAGVLAAPLQKALRQKQKQKAFSLAFAAAFLAVSVRYFWHFLAGIIFWSSYAPKGMSPFYYSLLVNGSAGIITLLFVIISVLILLTVQSRFFLPEH</sequence>
<evidence type="ECO:0000313" key="2">
    <source>
        <dbReference type="EMBL" id="AND79003.1"/>
    </source>
</evidence>
<accession>A0A172Q682</accession>
<dbReference type="GO" id="GO:0005886">
    <property type="term" value="C:plasma membrane"/>
    <property type="evidence" value="ECO:0007669"/>
    <property type="project" value="InterPro"/>
</dbReference>
<keyword evidence="3" id="KW-1185">Reference proteome</keyword>
<dbReference type="InterPro" id="IPR012651">
    <property type="entry name" value="Thia_Transptr_ThiT"/>
</dbReference>
<feature type="transmembrane region" description="Helical" evidence="1">
    <location>
        <begin position="110"/>
        <end position="128"/>
    </location>
</feature>
<dbReference type="NCBIfam" id="TIGR02357">
    <property type="entry name" value="ECF_ThiT_YuaJ"/>
    <property type="match status" value="1"/>
</dbReference>
<dbReference type="RefSeq" id="WP_067060830.1">
    <property type="nucleotide sequence ID" value="NZ_CP014699.1"/>
</dbReference>
<reference evidence="2 3" key="1">
    <citation type="journal article" date="2016" name="Int. J. Syst. Evol. Microbiol.">
        <title>Streptococcuspantholopis sp. nov., isolated from faeces of the Tibetan antelope (Pantholops hodgsonii).</title>
        <authorList>
            <person name="Bai X."/>
            <person name="Xiong Y."/>
            <person name="Lu S."/>
            <person name="Jin D."/>
            <person name="Lai X."/>
            <person name="Yang J."/>
            <person name="Niu L."/>
            <person name="Hu S."/>
            <person name="Meng X."/>
            <person name="Pu J."/>
            <person name="Ye C."/>
            <person name="Xu J."/>
        </authorList>
    </citation>
    <scope>NUCLEOTIDE SEQUENCE [LARGE SCALE GENOMIC DNA]</scope>
    <source>
        <strain evidence="2 3">TA 26</strain>
    </source>
</reference>
<dbReference type="OrthoDB" id="9795813at2"/>
<keyword evidence="1" id="KW-0812">Transmembrane</keyword>